<proteinExistence type="predicted"/>
<evidence type="ECO:0000256" key="1">
    <source>
        <dbReference type="SAM" id="SignalP"/>
    </source>
</evidence>
<evidence type="ECO:0000313" key="2">
    <source>
        <dbReference type="EMBL" id="NOV42678.1"/>
    </source>
</evidence>
<dbReference type="EMBL" id="GHWJ01009941">
    <property type="protein sequence ID" value="NOV42678.1"/>
    <property type="molecule type" value="Transcribed_RNA"/>
</dbReference>
<name>A0A6M2DBU3_RHIMP</name>
<feature type="signal peptide" evidence="1">
    <location>
        <begin position="1"/>
        <end position="27"/>
    </location>
</feature>
<accession>A0A6M2DBU3</accession>
<sequence length="120" mass="13753">MSGEHVFFVPMRLLILLLTGWFDSSRTNDWLFRLFHGHRHGHLGLCRPLFRNETRSTLSSCERVIRFFLIQLGFFQNCSFNLNYVLHPVSFIDVADGADCARALLVQLAGTLLELLQLSG</sequence>
<feature type="chain" id="PRO_5027102667" evidence="1">
    <location>
        <begin position="28"/>
        <end position="120"/>
    </location>
</feature>
<dbReference type="AlphaFoldDB" id="A0A6M2DBU3"/>
<keyword evidence="1" id="KW-0732">Signal</keyword>
<protein>
    <submittedName>
        <fullName evidence="2">Putative secreted protein ovary overexpressed</fullName>
    </submittedName>
</protein>
<reference evidence="2" key="1">
    <citation type="submission" date="2019-09" db="EMBL/GenBank/DDBJ databases">
        <title>Organ-specific transcriptomic study of the physiology of the cattle tick, Rhipicephalus microplus.</title>
        <authorList>
            <person name="Tirloni L."/>
            <person name="Braz G."/>
            <person name="Gandara A.C.P."/>
            <person name="Sabadin G.A."/>
            <person name="da Silva R.M."/>
            <person name="Guizzo M.G."/>
            <person name="Machado J.A."/>
            <person name="Costa E.P."/>
            <person name="Gomes H.F."/>
            <person name="Moraes J."/>
            <person name="Mota M.B.S."/>
            <person name="Mesquita R.D."/>
            <person name="Alvarenga P.H."/>
            <person name="Alves F."/>
            <person name="Seixas A."/>
            <person name="da Fonseca R.N."/>
            <person name="Fogaca A."/>
            <person name="Logullo C."/>
            <person name="Tanaka A."/>
            <person name="Daffre S."/>
            <person name="Termignoni C."/>
            <person name="Vaz I.S.Jr."/>
            <person name="Oliveira P.L."/>
            <person name="Ribeiro J.M."/>
        </authorList>
    </citation>
    <scope>NUCLEOTIDE SEQUENCE</scope>
    <source>
        <strain evidence="2">Porto Alegre</strain>
    </source>
</reference>
<organism evidence="2">
    <name type="scientific">Rhipicephalus microplus</name>
    <name type="common">Cattle tick</name>
    <name type="synonym">Boophilus microplus</name>
    <dbReference type="NCBI Taxonomy" id="6941"/>
    <lineage>
        <taxon>Eukaryota</taxon>
        <taxon>Metazoa</taxon>
        <taxon>Ecdysozoa</taxon>
        <taxon>Arthropoda</taxon>
        <taxon>Chelicerata</taxon>
        <taxon>Arachnida</taxon>
        <taxon>Acari</taxon>
        <taxon>Parasitiformes</taxon>
        <taxon>Ixodida</taxon>
        <taxon>Ixodoidea</taxon>
        <taxon>Ixodidae</taxon>
        <taxon>Rhipicephalinae</taxon>
        <taxon>Rhipicephalus</taxon>
        <taxon>Boophilus</taxon>
    </lineage>
</organism>